<dbReference type="GO" id="GO:0008412">
    <property type="term" value="F:4-hydroxybenzoate polyprenyltransferase activity"/>
    <property type="evidence" value="ECO:0007669"/>
    <property type="project" value="UniProtKB-EC"/>
</dbReference>
<evidence type="ECO:0000256" key="6">
    <source>
        <dbReference type="ARBA" id="ARBA00022692"/>
    </source>
</evidence>
<comment type="cofactor">
    <cofactor evidence="1">
        <name>Mg(2+)</name>
        <dbReference type="ChEBI" id="CHEBI:18420"/>
    </cofactor>
</comment>
<keyword evidence="5 11" id="KW-0808">Transferase</keyword>
<dbReference type="FunFam" id="1.20.120.1780:FF:000001">
    <property type="entry name" value="4-hydroxybenzoate octaprenyltransferase"/>
    <property type="match status" value="1"/>
</dbReference>
<keyword evidence="4" id="KW-1003">Cell membrane</keyword>
<feature type="transmembrane region" description="Helical" evidence="10">
    <location>
        <begin position="184"/>
        <end position="204"/>
    </location>
</feature>
<reference evidence="11" key="1">
    <citation type="submission" date="2018-06" db="EMBL/GenBank/DDBJ databases">
        <authorList>
            <person name="Zhirakovskaya E."/>
        </authorList>
    </citation>
    <scope>NUCLEOTIDE SEQUENCE</scope>
</reference>
<organism evidence="11">
    <name type="scientific">hydrothermal vent metagenome</name>
    <dbReference type="NCBI Taxonomy" id="652676"/>
    <lineage>
        <taxon>unclassified sequences</taxon>
        <taxon>metagenomes</taxon>
        <taxon>ecological metagenomes</taxon>
    </lineage>
</organism>
<dbReference type="InterPro" id="IPR030470">
    <property type="entry name" value="UbiA_prenylTrfase_CS"/>
</dbReference>
<evidence type="ECO:0000313" key="11">
    <source>
        <dbReference type="EMBL" id="VAW53405.1"/>
    </source>
</evidence>
<evidence type="ECO:0000256" key="8">
    <source>
        <dbReference type="ARBA" id="ARBA00022989"/>
    </source>
</evidence>
<dbReference type="InterPro" id="IPR000537">
    <property type="entry name" value="UbiA_prenyltransferase"/>
</dbReference>
<dbReference type="Gene3D" id="1.20.120.1780">
    <property type="entry name" value="UbiA prenyltransferase"/>
    <property type="match status" value="1"/>
</dbReference>
<dbReference type="EC" id="2.5.1.39" evidence="11"/>
<accession>A0A3B0WBY5</accession>
<sequence>MAKSPLNSAFISTLLPKIVHFGQNSYTFLKELFGVMSDQIKAVSWLLIKLIEKILKQIDNFVDYLATHPIFDFLEIRYKKASNKIGELKTGTEKRYAIIQQSLPYKKAVLYAQLTRVDKPIGILLLLWPTLIALWIAAEGFPDPLVLLVFVFGVILMRSAGCAINDYADRDIDGKVKRTTQRPLVAGTITPKEALIVFATLSLLAFTLVLFMNTLTVIMSFIGVLLAVSYPFMKRYHYLPQVHLGAAFGWSAPMAYAAQANEVTAITWLIFLATILWATAYDTMYAMVDYDDDIKIGVKSTAILFGNQDKLIIAAIQALLIFDLILIGHRAELSGFYYLGVAAATLFAIYQQYLIKDRKREKCFQAFLNNNWFGMVLFIGVLLDYQFATAI</sequence>
<keyword evidence="9 10" id="KW-0472">Membrane</keyword>
<evidence type="ECO:0000256" key="9">
    <source>
        <dbReference type="ARBA" id="ARBA00023136"/>
    </source>
</evidence>
<protein>
    <submittedName>
        <fullName evidence="11">4-hydroxybenzoate polyprenyltransferase</fullName>
        <ecNumber evidence="11">2.5.1.39</ecNumber>
    </submittedName>
</protein>
<dbReference type="HAMAP" id="MF_01635">
    <property type="entry name" value="UbiA"/>
    <property type="match status" value="1"/>
</dbReference>
<comment type="similarity">
    <text evidence="3">Belongs to the UbiA prenyltransferase family.</text>
</comment>
<feature type="transmembrane region" description="Helical" evidence="10">
    <location>
        <begin position="121"/>
        <end position="138"/>
    </location>
</feature>
<dbReference type="PANTHER" id="PTHR11048">
    <property type="entry name" value="PRENYLTRANSFERASES"/>
    <property type="match status" value="1"/>
</dbReference>
<feature type="transmembrane region" description="Helical" evidence="10">
    <location>
        <begin position="335"/>
        <end position="355"/>
    </location>
</feature>
<dbReference type="Gene3D" id="1.10.357.140">
    <property type="entry name" value="UbiA prenyltransferase"/>
    <property type="match status" value="1"/>
</dbReference>
<dbReference type="InterPro" id="IPR044878">
    <property type="entry name" value="UbiA_sf"/>
</dbReference>
<dbReference type="InterPro" id="IPR006370">
    <property type="entry name" value="HB_polyprenyltransferase-like"/>
</dbReference>
<dbReference type="FunFam" id="1.10.357.140:FF:000002">
    <property type="entry name" value="4-hydroxybenzoate octaprenyltransferase"/>
    <property type="match status" value="1"/>
</dbReference>
<evidence type="ECO:0000256" key="4">
    <source>
        <dbReference type="ARBA" id="ARBA00022475"/>
    </source>
</evidence>
<dbReference type="InterPro" id="IPR039653">
    <property type="entry name" value="Prenyltransferase"/>
</dbReference>
<keyword evidence="8 10" id="KW-1133">Transmembrane helix</keyword>
<dbReference type="GO" id="GO:0006744">
    <property type="term" value="P:ubiquinone biosynthetic process"/>
    <property type="evidence" value="ECO:0007669"/>
    <property type="project" value="TreeGrafter"/>
</dbReference>
<feature type="transmembrane region" description="Helical" evidence="10">
    <location>
        <begin position="144"/>
        <end position="164"/>
    </location>
</feature>
<evidence type="ECO:0000256" key="5">
    <source>
        <dbReference type="ARBA" id="ARBA00022679"/>
    </source>
</evidence>
<evidence type="ECO:0000256" key="2">
    <source>
        <dbReference type="ARBA" id="ARBA00004141"/>
    </source>
</evidence>
<dbReference type="EMBL" id="UOFE01000034">
    <property type="protein sequence ID" value="VAW53405.1"/>
    <property type="molecule type" value="Genomic_DNA"/>
</dbReference>
<gene>
    <name evidence="11" type="ORF">MNBD_GAMMA05-350</name>
</gene>
<dbReference type="AlphaFoldDB" id="A0A3B0WBY5"/>
<name>A0A3B0WBY5_9ZZZZ</name>
<keyword evidence="7" id="KW-0460">Magnesium</keyword>
<dbReference type="PROSITE" id="PS00943">
    <property type="entry name" value="UBIA"/>
    <property type="match status" value="1"/>
</dbReference>
<dbReference type="GO" id="GO:0005886">
    <property type="term" value="C:plasma membrane"/>
    <property type="evidence" value="ECO:0007669"/>
    <property type="project" value="TreeGrafter"/>
</dbReference>
<feature type="transmembrane region" description="Helical" evidence="10">
    <location>
        <begin position="242"/>
        <end position="259"/>
    </location>
</feature>
<keyword evidence="6 10" id="KW-0812">Transmembrane</keyword>
<evidence type="ECO:0000256" key="1">
    <source>
        <dbReference type="ARBA" id="ARBA00001946"/>
    </source>
</evidence>
<dbReference type="NCBIfam" id="TIGR01474">
    <property type="entry name" value="ubiA_proteo"/>
    <property type="match status" value="1"/>
</dbReference>
<evidence type="ECO:0000256" key="3">
    <source>
        <dbReference type="ARBA" id="ARBA00005985"/>
    </source>
</evidence>
<dbReference type="Pfam" id="PF01040">
    <property type="entry name" value="UbiA"/>
    <property type="match status" value="1"/>
</dbReference>
<proteinExistence type="inferred from homology"/>
<evidence type="ECO:0000256" key="7">
    <source>
        <dbReference type="ARBA" id="ARBA00022842"/>
    </source>
</evidence>
<evidence type="ECO:0000256" key="10">
    <source>
        <dbReference type="SAM" id="Phobius"/>
    </source>
</evidence>
<dbReference type="CDD" id="cd13959">
    <property type="entry name" value="PT_UbiA_COQ2"/>
    <property type="match status" value="1"/>
</dbReference>
<feature type="transmembrane region" description="Helical" evidence="10">
    <location>
        <begin position="311"/>
        <end position="329"/>
    </location>
</feature>
<feature type="transmembrane region" description="Helical" evidence="10">
    <location>
        <begin position="265"/>
        <end position="290"/>
    </location>
</feature>
<feature type="transmembrane region" description="Helical" evidence="10">
    <location>
        <begin position="367"/>
        <end position="388"/>
    </location>
</feature>
<comment type="subcellular location">
    <subcellularLocation>
        <location evidence="2">Membrane</location>
        <topology evidence="2">Multi-pass membrane protein</topology>
    </subcellularLocation>
</comment>
<dbReference type="PANTHER" id="PTHR11048:SF28">
    <property type="entry name" value="4-HYDROXYBENZOATE POLYPRENYLTRANSFERASE, MITOCHONDRIAL"/>
    <property type="match status" value="1"/>
</dbReference>
<feature type="transmembrane region" description="Helical" evidence="10">
    <location>
        <begin position="210"/>
        <end position="230"/>
    </location>
</feature>